<evidence type="ECO:0000313" key="3">
    <source>
        <dbReference type="Proteomes" id="UP000732193"/>
    </source>
</evidence>
<dbReference type="Gene3D" id="1.10.10.10">
    <property type="entry name" value="Winged helix-like DNA-binding domain superfamily/Winged helix DNA-binding domain"/>
    <property type="match status" value="1"/>
</dbReference>
<dbReference type="Pfam" id="PF00480">
    <property type="entry name" value="ROK"/>
    <property type="match status" value="1"/>
</dbReference>
<dbReference type="PANTHER" id="PTHR18964">
    <property type="entry name" value="ROK (REPRESSOR, ORF, KINASE) FAMILY"/>
    <property type="match status" value="1"/>
</dbReference>
<gene>
    <name evidence="2" type="ORF">JQV55_18775</name>
</gene>
<dbReference type="SUPFAM" id="SSF46785">
    <property type="entry name" value="Winged helix' DNA-binding domain"/>
    <property type="match status" value="1"/>
</dbReference>
<dbReference type="InterPro" id="IPR036388">
    <property type="entry name" value="WH-like_DNA-bd_sf"/>
</dbReference>
<dbReference type="InterPro" id="IPR000600">
    <property type="entry name" value="ROK"/>
</dbReference>
<proteinExistence type="inferred from homology"/>
<dbReference type="RefSeq" id="WP_203243370.1">
    <property type="nucleotide sequence ID" value="NZ_JAFBRH010000007.1"/>
</dbReference>
<keyword evidence="3" id="KW-1185">Reference proteome</keyword>
<sequence>MDGEADSTTILVSDGCGPLLVDTLGQLKPLRQRVFEYVRAQSSAARSDISRALEISPGSATTLTADLIRAGLLREMAETERDQTRGRPRVALEIVPDAGFVIGIKLGDGVHTAVLADFSGAMVSNASMTVSRAVRPVTQMLDDVEALMTLLLEKAGRGMEHVRGIGIGMAGLIDHTHGLVRWSPLLEARDQPFGAAAETRFARPVVLENDANMLTLAELWFGSGRAKSDFAVVTIENGVGMGLVLNNELYRGSFGMGLELGHTKVQMEGALCRCGQRGCLEAYISDYALVREGATALNLSLDQNVNARAVLETLFKEASAGNPAAEKIFKRAGRFLALGLSNVVHLFDPALIILSGKRMTYDFMYAGEVLTDVQQLTLSRGQMPCQVEIHPHADLDWARGATARALAQVTDMMFTAEAAG</sequence>
<name>A0AAE3B8H3_9RHOB</name>
<protein>
    <submittedName>
        <fullName evidence="2">ROK family protein</fullName>
    </submittedName>
</protein>
<dbReference type="CDD" id="cd24073">
    <property type="entry name" value="ASKHA_ATPase_ROK_CYANR"/>
    <property type="match status" value="1"/>
</dbReference>
<dbReference type="InterPro" id="IPR043129">
    <property type="entry name" value="ATPase_NBD"/>
</dbReference>
<dbReference type="Gene3D" id="3.30.420.40">
    <property type="match status" value="2"/>
</dbReference>
<accession>A0AAE3B8H3</accession>
<dbReference type="EMBL" id="JAFBRM010000007">
    <property type="protein sequence ID" value="MBM1715621.1"/>
    <property type="molecule type" value="Genomic_DNA"/>
</dbReference>
<dbReference type="PANTHER" id="PTHR18964:SF149">
    <property type="entry name" value="BIFUNCTIONAL UDP-N-ACETYLGLUCOSAMINE 2-EPIMERASE_N-ACETYLMANNOSAMINE KINASE"/>
    <property type="match status" value="1"/>
</dbReference>
<organism evidence="2 3">
    <name type="scientific">Sulfitobacter geojensis</name>
    <dbReference type="NCBI Taxonomy" id="1342299"/>
    <lineage>
        <taxon>Bacteria</taxon>
        <taxon>Pseudomonadati</taxon>
        <taxon>Pseudomonadota</taxon>
        <taxon>Alphaproteobacteria</taxon>
        <taxon>Rhodobacterales</taxon>
        <taxon>Roseobacteraceae</taxon>
        <taxon>Sulfitobacter</taxon>
    </lineage>
</organism>
<comment type="caution">
    <text evidence="2">The sequence shown here is derived from an EMBL/GenBank/DDBJ whole genome shotgun (WGS) entry which is preliminary data.</text>
</comment>
<dbReference type="SUPFAM" id="SSF53067">
    <property type="entry name" value="Actin-like ATPase domain"/>
    <property type="match status" value="1"/>
</dbReference>
<comment type="similarity">
    <text evidence="1">Belongs to the ROK (NagC/XylR) family.</text>
</comment>
<dbReference type="Proteomes" id="UP000732193">
    <property type="component" value="Unassembled WGS sequence"/>
</dbReference>
<evidence type="ECO:0000313" key="2">
    <source>
        <dbReference type="EMBL" id="MBM1715621.1"/>
    </source>
</evidence>
<dbReference type="AlphaFoldDB" id="A0AAE3B8H3"/>
<dbReference type="InterPro" id="IPR036390">
    <property type="entry name" value="WH_DNA-bd_sf"/>
</dbReference>
<reference evidence="2 3" key="1">
    <citation type="submission" date="2021-01" db="EMBL/GenBank/DDBJ databases">
        <title>Diatom-associated Roseobacters Show Island Model of Population Structure.</title>
        <authorList>
            <person name="Qu L."/>
            <person name="Feng X."/>
            <person name="Chen Y."/>
            <person name="Li L."/>
            <person name="Wang X."/>
            <person name="Hu Z."/>
            <person name="Wang H."/>
            <person name="Luo H."/>
        </authorList>
    </citation>
    <scope>NUCLEOTIDE SEQUENCE [LARGE SCALE GENOMIC DNA]</scope>
    <source>
        <strain evidence="2 3">TR60-84</strain>
    </source>
</reference>
<evidence type="ECO:0000256" key="1">
    <source>
        <dbReference type="ARBA" id="ARBA00006479"/>
    </source>
</evidence>